<dbReference type="Gene3D" id="1.10.10.60">
    <property type="entry name" value="Homeodomain-like"/>
    <property type="match status" value="1"/>
</dbReference>
<dbReference type="SUPFAM" id="SSF55785">
    <property type="entry name" value="PYP-like sensor domain (PAS domain)"/>
    <property type="match status" value="1"/>
</dbReference>
<dbReference type="Pfam" id="PF25601">
    <property type="entry name" value="AAA_lid_14"/>
    <property type="match status" value="1"/>
</dbReference>
<dbReference type="InterPro" id="IPR002197">
    <property type="entry name" value="HTH_Fis"/>
</dbReference>
<organism evidence="7 8">
    <name type="scientific">Sporosarcina aquimarina</name>
    <dbReference type="NCBI Taxonomy" id="114975"/>
    <lineage>
        <taxon>Bacteria</taxon>
        <taxon>Bacillati</taxon>
        <taxon>Bacillota</taxon>
        <taxon>Bacilli</taxon>
        <taxon>Bacillales</taxon>
        <taxon>Caryophanaceae</taxon>
        <taxon>Sporosarcina</taxon>
    </lineage>
</organism>
<dbReference type="InterPro" id="IPR002078">
    <property type="entry name" value="Sigma_54_int"/>
</dbReference>
<dbReference type="InterPro" id="IPR000014">
    <property type="entry name" value="PAS"/>
</dbReference>
<protein>
    <submittedName>
        <fullName evidence="7">Sigma 54-interacting transcriptional regulator</fullName>
    </submittedName>
</protein>
<dbReference type="NCBIfam" id="TIGR00229">
    <property type="entry name" value="sensory_box"/>
    <property type="match status" value="1"/>
</dbReference>
<keyword evidence="2" id="KW-0067">ATP-binding</keyword>
<proteinExistence type="predicted"/>
<dbReference type="InterPro" id="IPR025662">
    <property type="entry name" value="Sigma_54_int_dom_ATP-bd_1"/>
</dbReference>
<dbReference type="CDD" id="cd00009">
    <property type="entry name" value="AAA"/>
    <property type="match status" value="1"/>
</dbReference>
<evidence type="ECO:0000313" key="8">
    <source>
        <dbReference type="Proteomes" id="UP001280629"/>
    </source>
</evidence>
<dbReference type="SMART" id="SM00091">
    <property type="entry name" value="PAS"/>
    <property type="match status" value="1"/>
</dbReference>
<sequence>MNFSQKLLSRIVDTDFTIVESEQTNNLLAKEIAIGASKKVFQITKAGPQWIKMDDFSQEVVYIPCSTLSVNSTIEDAFLELRNADIALITNTSDQFIGFLTYEVFSNYLFTEYQRAQAYLKTILDTIDESCTVIDQDAKVLYWTKGAEEIFSVKEKDIIGQPITNFFSPERLEILNALKDGKSVYHSQHHARKDLVVMINSKPVYLNEEIIGAVVSETDITSQILLNNELYNTSEKLFILEEEVRKTSPSVNPFSYIKGNSPAIKRTLEIARKAATSDAAVLIYGESGVGKELFAKAIHNLREPENSPFVAINCGAIPSGLFESEIFGYEKGAFSGANQKGKKGKVELAKNGTLFLDEIGEMPLEMQVKILRLLQEKRFYTVGGTKEIEVDFRVVAATNRDLKELISEGKFREDLYYRLNVVNFKVPPLRERPEDIIELTHYFLYELSVKYNRPIHGISQDVMQALLQHTWPGNIRELKNAIERLVAFSENGEIRIDDLPNEMERIPQAAADEQADLPSYQVNTTEQLSLQEQLRVYEKDIILKELSKVDGNKLLCAKNLEITRATLYNRMNKLGIQL</sequence>
<reference evidence="7 8" key="1">
    <citation type="submission" date="2023-06" db="EMBL/GenBank/DDBJ databases">
        <title>Sporosarcina sp. nov., isolated from Korean traditional fermented seafood 'Jeotgal'.</title>
        <authorList>
            <person name="Yang A.-I."/>
            <person name="Shin N.-R."/>
        </authorList>
    </citation>
    <scope>NUCLEOTIDE SEQUENCE [LARGE SCALE GENOMIC DNA]</scope>
    <source>
        <strain evidence="7 8">KCTC3840</strain>
    </source>
</reference>
<dbReference type="Gene3D" id="3.30.450.20">
    <property type="entry name" value="PAS domain"/>
    <property type="match status" value="1"/>
</dbReference>
<dbReference type="RefSeq" id="WP_317936259.1">
    <property type="nucleotide sequence ID" value="NZ_JAUBDH010000007.1"/>
</dbReference>
<evidence type="ECO:0000259" key="5">
    <source>
        <dbReference type="PROSITE" id="PS50045"/>
    </source>
</evidence>
<feature type="domain" description="PAS" evidence="6">
    <location>
        <begin position="116"/>
        <end position="170"/>
    </location>
</feature>
<dbReference type="InterPro" id="IPR035965">
    <property type="entry name" value="PAS-like_dom_sf"/>
</dbReference>
<gene>
    <name evidence="7" type="ORF">QT716_11670</name>
</gene>
<keyword evidence="1" id="KW-0547">Nucleotide-binding</keyword>
<accession>A0ABU4G2X1</accession>
<dbReference type="SUPFAM" id="SSF52540">
    <property type="entry name" value="P-loop containing nucleoside triphosphate hydrolases"/>
    <property type="match status" value="1"/>
</dbReference>
<dbReference type="SMART" id="SM00382">
    <property type="entry name" value="AAA"/>
    <property type="match status" value="1"/>
</dbReference>
<dbReference type="Gene3D" id="1.10.8.60">
    <property type="match status" value="1"/>
</dbReference>
<dbReference type="Proteomes" id="UP001280629">
    <property type="component" value="Unassembled WGS sequence"/>
</dbReference>
<dbReference type="Pfam" id="PF00158">
    <property type="entry name" value="Sigma54_activat"/>
    <property type="match status" value="1"/>
</dbReference>
<dbReference type="PROSITE" id="PS50112">
    <property type="entry name" value="PAS"/>
    <property type="match status" value="1"/>
</dbReference>
<dbReference type="EMBL" id="JAUBDH010000007">
    <property type="protein sequence ID" value="MDW0110695.1"/>
    <property type="molecule type" value="Genomic_DNA"/>
</dbReference>
<dbReference type="SUPFAM" id="SSF46689">
    <property type="entry name" value="Homeodomain-like"/>
    <property type="match status" value="1"/>
</dbReference>
<dbReference type="PROSITE" id="PS00675">
    <property type="entry name" value="SIGMA54_INTERACT_1"/>
    <property type="match status" value="1"/>
</dbReference>
<dbReference type="CDD" id="cd00130">
    <property type="entry name" value="PAS"/>
    <property type="match status" value="1"/>
</dbReference>
<dbReference type="InterPro" id="IPR003593">
    <property type="entry name" value="AAA+_ATPase"/>
</dbReference>
<dbReference type="Gene3D" id="3.40.50.300">
    <property type="entry name" value="P-loop containing nucleotide triphosphate hydrolases"/>
    <property type="match status" value="1"/>
</dbReference>
<dbReference type="PANTHER" id="PTHR32071:SF57">
    <property type="entry name" value="C4-DICARBOXYLATE TRANSPORT TRANSCRIPTIONAL REGULATORY PROTEIN DCTD"/>
    <property type="match status" value="1"/>
</dbReference>
<feature type="domain" description="Sigma-54 factor interaction" evidence="5">
    <location>
        <begin position="257"/>
        <end position="487"/>
    </location>
</feature>
<evidence type="ECO:0000256" key="3">
    <source>
        <dbReference type="ARBA" id="ARBA00023015"/>
    </source>
</evidence>
<dbReference type="PANTHER" id="PTHR32071">
    <property type="entry name" value="TRANSCRIPTIONAL REGULATORY PROTEIN"/>
    <property type="match status" value="1"/>
</dbReference>
<keyword evidence="3" id="KW-0805">Transcription regulation</keyword>
<dbReference type="PROSITE" id="PS00688">
    <property type="entry name" value="SIGMA54_INTERACT_3"/>
    <property type="match status" value="1"/>
</dbReference>
<dbReference type="Pfam" id="PF02954">
    <property type="entry name" value="HTH_8"/>
    <property type="match status" value="1"/>
</dbReference>
<dbReference type="InterPro" id="IPR027417">
    <property type="entry name" value="P-loop_NTPase"/>
</dbReference>
<evidence type="ECO:0000256" key="1">
    <source>
        <dbReference type="ARBA" id="ARBA00022741"/>
    </source>
</evidence>
<evidence type="ECO:0000259" key="6">
    <source>
        <dbReference type="PROSITE" id="PS50112"/>
    </source>
</evidence>
<evidence type="ECO:0000256" key="2">
    <source>
        <dbReference type="ARBA" id="ARBA00022840"/>
    </source>
</evidence>
<keyword evidence="4" id="KW-0804">Transcription</keyword>
<evidence type="ECO:0000256" key="4">
    <source>
        <dbReference type="ARBA" id="ARBA00023163"/>
    </source>
</evidence>
<name>A0ABU4G2X1_9BACL</name>
<dbReference type="PROSITE" id="PS50045">
    <property type="entry name" value="SIGMA54_INTERACT_4"/>
    <property type="match status" value="1"/>
</dbReference>
<dbReference type="InterPro" id="IPR009057">
    <property type="entry name" value="Homeodomain-like_sf"/>
</dbReference>
<dbReference type="InterPro" id="IPR025944">
    <property type="entry name" value="Sigma_54_int_dom_CS"/>
</dbReference>
<evidence type="ECO:0000313" key="7">
    <source>
        <dbReference type="EMBL" id="MDW0110695.1"/>
    </source>
</evidence>
<comment type="caution">
    <text evidence="7">The sequence shown here is derived from an EMBL/GenBank/DDBJ whole genome shotgun (WGS) entry which is preliminary data.</text>
</comment>
<dbReference type="InterPro" id="IPR058031">
    <property type="entry name" value="AAA_lid_NorR"/>
</dbReference>
<dbReference type="Pfam" id="PF13596">
    <property type="entry name" value="PAS_10"/>
    <property type="match status" value="1"/>
</dbReference>
<keyword evidence="8" id="KW-1185">Reference proteome</keyword>